<feature type="compositionally biased region" description="Basic and acidic residues" evidence="2">
    <location>
        <begin position="250"/>
        <end position="261"/>
    </location>
</feature>
<dbReference type="PANTHER" id="PTHR33375">
    <property type="entry name" value="CHROMOSOME-PARTITIONING PROTEIN PARB-RELATED"/>
    <property type="match status" value="1"/>
</dbReference>
<evidence type="ECO:0000256" key="1">
    <source>
        <dbReference type="ARBA" id="ARBA00006295"/>
    </source>
</evidence>
<reference evidence="4 5" key="1">
    <citation type="journal article" date="2020" name="Arch. Microbiol.">
        <title>Bradyrhizobium campsiandrae sp. nov., a nitrogen-fixing bacterial strain isolated from a native leguminous tree from the Amazon adapted to flooded conditions.</title>
        <authorList>
            <person name="Cabral Michel D."/>
            <person name="Martins da Costa E."/>
            <person name="Azarias Guimaraes A."/>
            <person name="Soares de Carvalho T."/>
            <person name="Santos de Castro Caputo P."/>
            <person name="Willems A."/>
            <person name="de Souza Moreira F.M."/>
        </authorList>
    </citation>
    <scope>NUCLEOTIDE SEQUENCE [LARGE SCALE GENOMIC DNA]</scope>
    <source>
        <strain evidence="5">INPA 384B</strain>
    </source>
</reference>
<comment type="similarity">
    <text evidence="1">Belongs to the ParB family.</text>
</comment>
<name>A0ABR7UIW7_9BRAD</name>
<dbReference type="NCBIfam" id="TIGR00180">
    <property type="entry name" value="parB_part"/>
    <property type="match status" value="1"/>
</dbReference>
<dbReference type="SUPFAM" id="SSF110849">
    <property type="entry name" value="ParB/Sulfiredoxin"/>
    <property type="match status" value="1"/>
</dbReference>
<comment type="caution">
    <text evidence="4">The sequence shown here is derived from an EMBL/GenBank/DDBJ whole genome shotgun (WGS) entry which is preliminary data.</text>
</comment>
<dbReference type="SMART" id="SM00470">
    <property type="entry name" value="ParB"/>
    <property type="match status" value="1"/>
</dbReference>
<evidence type="ECO:0000313" key="5">
    <source>
        <dbReference type="Proteomes" id="UP000639516"/>
    </source>
</evidence>
<dbReference type="InterPro" id="IPR013741">
    <property type="entry name" value="KorB_domain"/>
</dbReference>
<gene>
    <name evidence="4" type="ORF">HA482_35770</name>
</gene>
<dbReference type="InterPro" id="IPR003115">
    <property type="entry name" value="ParB_N"/>
</dbReference>
<dbReference type="Pfam" id="PF08535">
    <property type="entry name" value="KorB"/>
    <property type="match status" value="1"/>
</dbReference>
<sequence>MTLDLSFKELVDVAANPCDLTGRPLLVAIGCIDEDPDQPRRTFGEQELEELSQSIAEHGVLQPIVLRPSTEDGRFVIAMGARRYRAAQHAGLLEMPAFIQDVALPDRYAQMIENIQRDDLRAQEIARFIADRLDAGDTQAEISRKLGKPRDWVSRYASVQAMPDFLRARLEGSSIRALYELYQVWRTHPDEIEQRCATQDSFTDAQARQLARDVRGEGGRTNRRNELPVGRPRSENSDPLPEAVLPRNAVNDREAATEGHPKTRVVSQSKPAASLAIRVRYQDRTGQLVIDRLATQGSRHAVVLVDGADHEEEVPASALTIVEILSR</sequence>
<dbReference type="InterPro" id="IPR042075">
    <property type="entry name" value="KorB_DNA-db"/>
</dbReference>
<dbReference type="InterPro" id="IPR036086">
    <property type="entry name" value="ParB/Sulfiredoxin_sf"/>
</dbReference>
<dbReference type="EMBL" id="JAATTO010000073">
    <property type="protein sequence ID" value="MBC9983551.1"/>
    <property type="molecule type" value="Genomic_DNA"/>
</dbReference>
<dbReference type="Gene3D" id="3.90.1530.30">
    <property type="match status" value="1"/>
</dbReference>
<feature type="region of interest" description="Disordered" evidence="2">
    <location>
        <begin position="211"/>
        <end position="269"/>
    </location>
</feature>
<dbReference type="SUPFAM" id="SSF109709">
    <property type="entry name" value="KorB DNA-binding domain-like"/>
    <property type="match status" value="1"/>
</dbReference>
<evidence type="ECO:0000313" key="4">
    <source>
        <dbReference type="EMBL" id="MBC9983551.1"/>
    </source>
</evidence>
<keyword evidence="5" id="KW-1185">Reference proteome</keyword>
<evidence type="ECO:0000256" key="2">
    <source>
        <dbReference type="SAM" id="MobiDB-lite"/>
    </source>
</evidence>
<accession>A0ABR7UIW7</accession>
<dbReference type="Pfam" id="PF02195">
    <property type="entry name" value="ParB_N"/>
    <property type="match status" value="1"/>
</dbReference>
<feature type="compositionally biased region" description="Basic and acidic residues" evidence="2">
    <location>
        <begin position="211"/>
        <end position="236"/>
    </location>
</feature>
<dbReference type="RefSeq" id="WP_188107606.1">
    <property type="nucleotide sequence ID" value="NZ_JAANIH010000084.1"/>
</dbReference>
<evidence type="ECO:0000259" key="3">
    <source>
        <dbReference type="SMART" id="SM00470"/>
    </source>
</evidence>
<dbReference type="InterPro" id="IPR050336">
    <property type="entry name" value="Chromosome_partition/occlusion"/>
</dbReference>
<organism evidence="4 5">
    <name type="scientific">Bradyrhizobium campsiandrae</name>
    <dbReference type="NCBI Taxonomy" id="1729892"/>
    <lineage>
        <taxon>Bacteria</taxon>
        <taxon>Pseudomonadati</taxon>
        <taxon>Pseudomonadota</taxon>
        <taxon>Alphaproteobacteria</taxon>
        <taxon>Hyphomicrobiales</taxon>
        <taxon>Nitrobacteraceae</taxon>
        <taxon>Bradyrhizobium</taxon>
    </lineage>
</organism>
<dbReference type="Gene3D" id="1.10.10.730">
    <property type="entry name" value="KorB DNA-binding domain"/>
    <property type="match status" value="1"/>
</dbReference>
<feature type="domain" description="ParB-like N-terminal" evidence="3">
    <location>
        <begin position="25"/>
        <end position="115"/>
    </location>
</feature>
<dbReference type="PANTHER" id="PTHR33375:SF1">
    <property type="entry name" value="CHROMOSOME-PARTITIONING PROTEIN PARB-RELATED"/>
    <property type="match status" value="1"/>
</dbReference>
<dbReference type="Proteomes" id="UP000639516">
    <property type="component" value="Unassembled WGS sequence"/>
</dbReference>
<dbReference type="InterPro" id="IPR004437">
    <property type="entry name" value="ParB/RepB/Spo0J"/>
</dbReference>
<proteinExistence type="inferred from homology"/>
<protein>
    <submittedName>
        <fullName evidence="4">ParB/RepB/Spo0J family partition protein</fullName>
    </submittedName>
</protein>